<proteinExistence type="predicted"/>
<gene>
    <name evidence="2" type="ORF">OTU49_004198</name>
</gene>
<feature type="region of interest" description="Disordered" evidence="1">
    <location>
        <begin position="56"/>
        <end position="75"/>
    </location>
</feature>
<dbReference type="Proteomes" id="UP001445076">
    <property type="component" value="Unassembled WGS sequence"/>
</dbReference>
<dbReference type="AlphaFoldDB" id="A0AAW0WZB9"/>
<reference evidence="2 3" key="1">
    <citation type="journal article" date="2024" name="BMC Genomics">
        <title>Genome assembly of redclaw crayfish (Cherax quadricarinatus) provides insights into its immune adaptation and hypoxia tolerance.</title>
        <authorList>
            <person name="Liu Z."/>
            <person name="Zheng J."/>
            <person name="Li H."/>
            <person name="Fang K."/>
            <person name="Wang S."/>
            <person name="He J."/>
            <person name="Zhou D."/>
            <person name="Weng S."/>
            <person name="Chi M."/>
            <person name="Gu Z."/>
            <person name="He J."/>
            <person name="Li F."/>
            <person name="Wang M."/>
        </authorList>
    </citation>
    <scope>NUCLEOTIDE SEQUENCE [LARGE SCALE GENOMIC DNA]</scope>
    <source>
        <strain evidence="2">ZL_2023a</strain>
    </source>
</reference>
<protein>
    <submittedName>
        <fullName evidence="2">Uncharacterized protein</fullName>
    </submittedName>
</protein>
<evidence type="ECO:0000313" key="3">
    <source>
        <dbReference type="Proteomes" id="UP001445076"/>
    </source>
</evidence>
<dbReference type="EMBL" id="JARKIK010000041">
    <property type="protein sequence ID" value="KAK8737698.1"/>
    <property type="molecule type" value="Genomic_DNA"/>
</dbReference>
<sequence>MCFICKDYKHTKHKHILLEQEAERIRSTINTAIQHIKRVAQELTDSAHKLESVARQLEGSSAESGSVEVDTGGTAEEARARVRQYFAQLRDQLNRQETQAMTVLDAHVRERLCSIRQQ</sequence>
<name>A0AAW0WZB9_CHEQU</name>
<comment type="caution">
    <text evidence="2">The sequence shown here is derived from an EMBL/GenBank/DDBJ whole genome shotgun (WGS) entry which is preliminary data.</text>
</comment>
<keyword evidence="3" id="KW-1185">Reference proteome</keyword>
<feature type="non-terminal residue" evidence="2">
    <location>
        <position position="118"/>
    </location>
</feature>
<evidence type="ECO:0000256" key="1">
    <source>
        <dbReference type="SAM" id="MobiDB-lite"/>
    </source>
</evidence>
<accession>A0AAW0WZB9</accession>
<organism evidence="2 3">
    <name type="scientific">Cherax quadricarinatus</name>
    <name type="common">Australian red claw crayfish</name>
    <dbReference type="NCBI Taxonomy" id="27406"/>
    <lineage>
        <taxon>Eukaryota</taxon>
        <taxon>Metazoa</taxon>
        <taxon>Ecdysozoa</taxon>
        <taxon>Arthropoda</taxon>
        <taxon>Crustacea</taxon>
        <taxon>Multicrustacea</taxon>
        <taxon>Malacostraca</taxon>
        <taxon>Eumalacostraca</taxon>
        <taxon>Eucarida</taxon>
        <taxon>Decapoda</taxon>
        <taxon>Pleocyemata</taxon>
        <taxon>Astacidea</taxon>
        <taxon>Parastacoidea</taxon>
        <taxon>Parastacidae</taxon>
        <taxon>Cherax</taxon>
    </lineage>
</organism>
<feature type="compositionally biased region" description="Low complexity" evidence="1">
    <location>
        <begin position="58"/>
        <end position="69"/>
    </location>
</feature>
<evidence type="ECO:0000313" key="2">
    <source>
        <dbReference type="EMBL" id="KAK8737698.1"/>
    </source>
</evidence>